<organism evidence="5 6">
    <name type="scientific">Armillaria tabescens</name>
    <name type="common">Ringless honey mushroom</name>
    <name type="synonym">Agaricus tabescens</name>
    <dbReference type="NCBI Taxonomy" id="1929756"/>
    <lineage>
        <taxon>Eukaryota</taxon>
        <taxon>Fungi</taxon>
        <taxon>Dikarya</taxon>
        <taxon>Basidiomycota</taxon>
        <taxon>Agaricomycotina</taxon>
        <taxon>Agaricomycetes</taxon>
        <taxon>Agaricomycetidae</taxon>
        <taxon>Agaricales</taxon>
        <taxon>Marasmiineae</taxon>
        <taxon>Physalacriaceae</taxon>
        <taxon>Desarmillaria</taxon>
    </lineage>
</organism>
<dbReference type="SUPFAM" id="SSF52129">
    <property type="entry name" value="Caspase-like"/>
    <property type="match status" value="1"/>
</dbReference>
<dbReference type="AlphaFoldDB" id="A0AA39TPX1"/>
<keyword evidence="6" id="KW-1185">Reference proteome</keyword>
<keyword evidence="3" id="KW-0788">Thiol protease</keyword>
<keyword evidence="2" id="KW-0053">Apoptosis</keyword>
<dbReference type="Proteomes" id="UP001175211">
    <property type="component" value="Unassembled WGS sequence"/>
</dbReference>
<protein>
    <submittedName>
        <fullName evidence="5">Caspase domain-containing protein</fullName>
    </submittedName>
</protein>
<evidence type="ECO:0000256" key="1">
    <source>
        <dbReference type="ARBA" id="ARBA00009005"/>
    </source>
</evidence>
<dbReference type="GO" id="GO:0006508">
    <property type="term" value="P:proteolysis"/>
    <property type="evidence" value="ECO:0007669"/>
    <property type="project" value="InterPro"/>
</dbReference>
<dbReference type="InterPro" id="IPR029030">
    <property type="entry name" value="Caspase-like_dom_sf"/>
</dbReference>
<dbReference type="PANTHER" id="PTHR48104">
    <property type="entry name" value="METACASPASE-4"/>
    <property type="match status" value="1"/>
</dbReference>
<dbReference type="Gene3D" id="3.40.50.12660">
    <property type="match status" value="1"/>
</dbReference>
<comment type="caution">
    <text evidence="5">The sequence shown here is derived from an EMBL/GenBank/DDBJ whole genome shotgun (WGS) entry which is preliminary data.</text>
</comment>
<evidence type="ECO:0000256" key="2">
    <source>
        <dbReference type="ARBA" id="ARBA00022703"/>
    </source>
</evidence>
<dbReference type="RefSeq" id="XP_060333955.1">
    <property type="nucleotide sequence ID" value="XM_060472333.1"/>
</dbReference>
<keyword evidence="3" id="KW-0645">Protease</keyword>
<comment type="similarity">
    <text evidence="1">Belongs to the peptidase C14B family.</text>
</comment>
<dbReference type="InterPro" id="IPR050452">
    <property type="entry name" value="Metacaspase"/>
</dbReference>
<reference evidence="5" key="1">
    <citation type="submission" date="2023-06" db="EMBL/GenBank/DDBJ databases">
        <authorList>
            <consortium name="Lawrence Berkeley National Laboratory"/>
            <person name="Ahrendt S."/>
            <person name="Sahu N."/>
            <person name="Indic B."/>
            <person name="Wong-Bajracharya J."/>
            <person name="Merenyi Z."/>
            <person name="Ke H.-M."/>
            <person name="Monk M."/>
            <person name="Kocsube S."/>
            <person name="Drula E."/>
            <person name="Lipzen A."/>
            <person name="Balint B."/>
            <person name="Henrissat B."/>
            <person name="Andreopoulos B."/>
            <person name="Martin F.M."/>
            <person name="Harder C.B."/>
            <person name="Rigling D."/>
            <person name="Ford K.L."/>
            <person name="Foster G.D."/>
            <person name="Pangilinan J."/>
            <person name="Papanicolaou A."/>
            <person name="Barry K."/>
            <person name="LaButti K."/>
            <person name="Viragh M."/>
            <person name="Koriabine M."/>
            <person name="Yan M."/>
            <person name="Riley R."/>
            <person name="Champramary S."/>
            <person name="Plett K.L."/>
            <person name="Tsai I.J."/>
            <person name="Slot J."/>
            <person name="Sipos G."/>
            <person name="Plett J."/>
            <person name="Nagy L.G."/>
            <person name="Grigoriev I.V."/>
        </authorList>
    </citation>
    <scope>NUCLEOTIDE SEQUENCE</scope>
    <source>
        <strain evidence="5">CCBAS 213</strain>
    </source>
</reference>
<accession>A0AA39TPX1</accession>
<sequence length="300" mass="33238">MSMTLALSPKSQIYAVGRGAHLVSYEMNIGDCDHDHAVGGYSDNSSHHNFPAIPLKSGRKRALCIGINYRDRSNRLQGCIEDATKIRDFLMREQNGYKDDDIRMLTDDTDKKPTKKNILDAMSWLVKGSRPGDSLFLHYSGHGSQVADTNGDEIDGKDEDIECSDSSIIIDDEIHKILESLSSGCRLTALFDSCHSGTVLDLPYVYNCLGGRYCATKVPVSDILGDVICWSGAKDDQEGTDTPQGGVMTRAFIESLENKPVQSYQDLLHSIRTTIQRKTYKQIPQLGSSLPMDTSLDFIF</sequence>
<dbReference type="PANTHER" id="PTHR48104:SF30">
    <property type="entry name" value="METACASPASE-1"/>
    <property type="match status" value="1"/>
</dbReference>
<name>A0AA39TPX1_ARMTA</name>
<gene>
    <name evidence="5" type="ORF">EV420DRAFT_1524063</name>
</gene>
<dbReference type="InterPro" id="IPR011600">
    <property type="entry name" value="Pept_C14_caspase"/>
</dbReference>
<dbReference type="GO" id="GO:0005737">
    <property type="term" value="C:cytoplasm"/>
    <property type="evidence" value="ECO:0007669"/>
    <property type="project" value="TreeGrafter"/>
</dbReference>
<proteinExistence type="inferred from homology"/>
<feature type="domain" description="Peptidase C14 caspase" evidence="4">
    <location>
        <begin position="59"/>
        <end position="290"/>
    </location>
</feature>
<evidence type="ECO:0000313" key="6">
    <source>
        <dbReference type="Proteomes" id="UP001175211"/>
    </source>
</evidence>
<evidence type="ECO:0000256" key="3">
    <source>
        <dbReference type="ARBA" id="ARBA00022807"/>
    </source>
</evidence>
<dbReference type="GeneID" id="85355881"/>
<evidence type="ECO:0000259" key="4">
    <source>
        <dbReference type="Pfam" id="PF00656"/>
    </source>
</evidence>
<keyword evidence="3" id="KW-0378">Hydrolase</keyword>
<dbReference type="Pfam" id="PF00656">
    <property type="entry name" value="Peptidase_C14"/>
    <property type="match status" value="1"/>
</dbReference>
<dbReference type="GO" id="GO:0006915">
    <property type="term" value="P:apoptotic process"/>
    <property type="evidence" value="ECO:0007669"/>
    <property type="project" value="UniProtKB-KW"/>
</dbReference>
<evidence type="ECO:0000313" key="5">
    <source>
        <dbReference type="EMBL" id="KAK0462343.1"/>
    </source>
</evidence>
<dbReference type="EMBL" id="JAUEPS010000009">
    <property type="protein sequence ID" value="KAK0462343.1"/>
    <property type="molecule type" value="Genomic_DNA"/>
</dbReference>
<dbReference type="GO" id="GO:0004197">
    <property type="term" value="F:cysteine-type endopeptidase activity"/>
    <property type="evidence" value="ECO:0007669"/>
    <property type="project" value="InterPro"/>
</dbReference>